<protein>
    <submittedName>
        <fullName evidence="1">Putative L-asparaginase</fullName>
    </submittedName>
</protein>
<dbReference type="Proteomes" id="UP000243847">
    <property type="component" value="Chromosome sequence1"/>
</dbReference>
<dbReference type="Pfam" id="PF06089">
    <property type="entry name" value="Asparaginase_II"/>
    <property type="match status" value="1"/>
</dbReference>
<organism evidence="1 2">
    <name type="scientific">Aurantimicrobium minutum</name>
    <dbReference type="NCBI Taxonomy" id="708131"/>
    <lineage>
        <taxon>Bacteria</taxon>
        <taxon>Bacillati</taxon>
        <taxon>Actinomycetota</taxon>
        <taxon>Actinomycetes</taxon>
        <taxon>Micrococcales</taxon>
        <taxon>Microbacteriaceae</taxon>
        <taxon>Aurantimicrobium</taxon>
    </lineage>
</organism>
<proteinExistence type="predicted"/>
<dbReference type="RefSeq" id="WP_096381734.1">
    <property type="nucleotide sequence ID" value="NZ_AP017457.1"/>
</dbReference>
<gene>
    <name evidence="1" type="ORF">AUMI_18490</name>
</gene>
<dbReference type="PANTHER" id="PTHR42110:SF1">
    <property type="entry name" value="L-ASPARAGINASE, PUTATIVE (AFU_ORTHOLOGUE AFUA_3G11890)-RELATED"/>
    <property type="match status" value="1"/>
</dbReference>
<reference evidence="1 2" key="1">
    <citation type="journal article" date="2016" name="Genome Announc.">
        <title>Complete Genome Sequence of Aurantimicrobium minutum Type Strain KNCT, a Planktonic Ultramicrobacterium Isolated from River Water.</title>
        <authorList>
            <person name="Nakai R."/>
            <person name="Fujisawa T."/>
            <person name="Nakamura Y."/>
            <person name="Nishide H."/>
            <person name="Uchiyama I."/>
            <person name="Baba T."/>
            <person name="Toyoda A."/>
            <person name="Fujiyama A."/>
            <person name="Naganuma T."/>
            <person name="Niki H."/>
        </authorList>
    </citation>
    <scope>NUCLEOTIDE SEQUENCE [LARGE SCALE GENOMIC DNA]</scope>
    <source>
        <strain evidence="1 2">KNC</strain>
    </source>
</reference>
<dbReference type="InterPro" id="IPR010349">
    <property type="entry name" value="Asparaginase_II"/>
</dbReference>
<accession>A0A173LY03</accession>
<dbReference type="KEGG" id="amin:AUMI_18490"/>
<evidence type="ECO:0000313" key="2">
    <source>
        <dbReference type="Proteomes" id="UP000243847"/>
    </source>
</evidence>
<sequence>MAETGSVATSEELAVLVRNDFIESRHAGSVVVVNPQGDVIFSKGDPSALVFPRSAMKLFQAMGIFSTGITLSPEHTALATSSHTGSAAHVEMVREVLSLGGFTEADLRCATEWPVNKEMLKQVYKADGSALPIYHCCSGKHAAMLLACQAEGWPTDNYTDPGHPLQLRIREAVEYLTGETVTATAVDGCGAPVHAMPLVALARGVAKMRSANESAPMNIASSAQKLFSSMLEHPWVVGDHGEPDTLIMEELGFAAKSGYEGVFLVSTPDGTTVATKILDGNLRTAPIVALQALVRAGALEQSALDALIPRLHTEVYGGGKVVGQLTTTFS</sequence>
<dbReference type="PANTHER" id="PTHR42110">
    <property type="entry name" value="L-ASPARAGINASE, PUTATIVE (AFU_ORTHOLOGUE AFUA_3G11890)-RELATED"/>
    <property type="match status" value="1"/>
</dbReference>
<evidence type="ECO:0000313" key="1">
    <source>
        <dbReference type="EMBL" id="BAU99391.1"/>
    </source>
</evidence>
<name>A0A173LY03_9MICO</name>
<dbReference type="AlphaFoldDB" id="A0A173LY03"/>
<dbReference type="GeneID" id="80452042"/>
<dbReference type="OrthoDB" id="9780674at2"/>
<dbReference type="EMBL" id="AP017457">
    <property type="protein sequence ID" value="BAU99391.1"/>
    <property type="molecule type" value="Genomic_DNA"/>
</dbReference>